<dbReference type="PROSITE" id="PS51257">
    <property type="entry name" value="PROKAR_LIPOPROTEIN"/>
    <property type="match status" value="1"/>
</dbReference>
<organism evidence="15 16">
    <name type="scientific">Sporocytophaga myxococcoides</name>
    <dbReference type="NCBI Taxonomy" id="153721"/>
    <lineage>
        <taxon>Bacteria</taxon>
        <taxon>Pseudomonadati</taxon>
        <taxon>Bacteroidota</taxon>
        <taxon>Cytophagia</taxon>
        <taxon>Cytophagales</taxon>
        <taxon>Cytophagaceae</taxon>
        <taxon>Sporocytophaga</taxon>
    </lineage>
</organism>
<dbReference type="InterPro" id="IPR050924">
    <property type="entry name" value="Peroxiredoxin_BCP/PrxQ"/>
</dbReference>
<dbReference type="AlphaFoldDB" id="A0A098LKV9"/>
<evidence type="ECO:0000256" key="3">
    <source>
        <dbReference type="ARBA" id="ARBA00013017"/>
    </source>
</evidence>
<dbReference type="STRING" id="153721.MYP_4374"/>
<comment type="catalytic activity">
    <reaction evidence="12">
        <text>a hydroperoxide + [thioredoxin]-dithiol = an alcohol + [thioredoxin]-disulfide + H2O</text>
        <dbReference type="Rhea" id="RHEA:62620"/>
        <dbReference type="Rhea" id="RHEA-COMP:10698"/>
        <dbReference type="Rhea" id="RHEA-COMP:10700"/>
        <dbReference type="ChEBI" id="CHEBI:15377"/>
        <dbReference type="ChEBI" id="CHEBI:29950"/>
        <dbReference type="ChEBI" id="CHEBI:30879"/>
        <dbReference type="ChEBI" id="CHEBI:35924"/>
        <dbReference type="ChEBI" id="CHEBI:50058"/>
        <dbReference type="EC" id="1.11.1.24"/>
    </reaction>
</comment>
<feature type="signal peptide" evidence="13">
    <location>
        <begin position="1"/>
        <end position="21"/>
    </location>
</feature>
<dbReference type="SUPFAM" id="SSF52833">
    <property type="entry name" value="Thioredoxin-like"/>
    <property type="match status" value="1"/>
</dbReference>
<evidence type="ECO:0000256" key="8">
    <source>
        <dbReference type="ARBA" id="ARBA00023284"/>
    </source>
</evidence>
<sequence>MKAFIQSIILALFLLSCSRPAKLKVGDAAPNFSGKDQDGKTVTLSSFKGKKVILYFYPKDNTPGCTKEACNLRDNYDLLQKEGYTVLGVSADDEASHKTFKRLHALPFTLIADVDKSIHEKYGTWVEKERDGKKLMGTSRITFIIDERGNISEIINDVTPGAHTEQIRKAF</sequence>
<dbReference type="RefSeq" id="WP_081990630.1">
    <property type="nucleotide sequence ID" value="NZ_BBLT01000011.1"/>
</dbReference>
<reference evidence="15 16" key="1">
    <citation type="submission" date="2014-09" db="EMBL/GenBank/DDBJ databases">
        <title>Sporocytophaga myxococcoides PG-01 genome sequencing.</title>
        <authorList>
            <person name="Liu L."/>
            <person name="Gao P.J."/>
            <person name="Chen G.J."/>
            <person name="Wang L.S."/>
        </authorList>
    </citation>
    <scope>NUCLEOTIDE SEQUENCE [LARGE SCALE GENOMIC DNA]</scope>
    <source>
        <strain evidence="15 16">PG-01</strain>
    </source>
</reference>
<evidence type="ECO:0000256" key="9">
    <source>
        <dbReference type="ARBA" id="ARBA00032824"/>
    </source>
</evidence>
<evidence type="ECO:0000313" key="16">
    <source>
        <dbReference type="Proteomes" id="UP000030185"/>
    </source>
</evidence>
<keyword evidence="5" id="KW-0049">Antioxidant</keyword>
<evidence type="ECO:0000256" key="6">
    <source>
        <dbReference type="ARBA" id="ARBA00023002"/>
    </source>
</evidence>
<dbReference type="GO" id="GO:0005737">
    <property type="term" value="C:cytoplasm"/>
    <property type="evidence" value="ECO:0007669"/>
    <property type="project" value="TreeGrafter"/>
</dbReference>
<evidence type="ECO:0000256" key="10">
    <source>
        <dbReference type="ARBA" id="ARBA00038489"/>
    </source>
</evidence>
<evidence type="ECO:0000256" key="13">
    <source>
        <dbReference type="SAM" id="SignalP"/>
    </source>
</evidence>
<dbReference type="GO" id="GO:0045454">
    <property type="term" value="P:cell redox homeostasis"/>
    <property type="evidence" value="ECO:0007669"/>
    <property type="project" value="TreeGrafter"/>
</dbReference>
<evidence type="ECO:0000256" key="12">
    <source>
        <dbReference type="ARBA" id="ARBA00049091"/>
    </source>
</evidence>
<evidence type="ECO:0000256" key="7">
    <source>
        <dbReference type="ARBA" id="ARBA00023157"/>
    </source>
</evidence>
<proteinExistence type="inferred from homology"/>
<evidence type="ECO:0000259" key="14">
    <source>
        <dbReference type="PROSITE" id="PS51352"/>
    </source>
</evidence>
<dbReference type="CDD" id="cd03017">
    <property type="entry name" value="PRX_BCP"/>
    <property type="match status" value="1"/>
</dbReference>
<keyword evidence="4 15" id="KW-0575">Peroxidase</keyword>
<feature type="chain" id="PRO_5001944726" description="thioredoxin-dependent peroxiredoxin" evidence="13">
    <location>
        <begin position="22"/>
        <end position="171"/>
    </location>
</feature>
<dbReference type="EC" id="1.11.1.24" evidence="3"/>
<dbReference type="PROSITE" id="PS51352">
    <property type="entry name" value="THIOREDOXIN_2"/>
    <property type="match status" value="1"/>
</dbReference>
<keyword evidence="6" id="KW-0560">Oxidoreductase</keyword>
<evidence type="ECO:0000256" key="5">
    <source>
        <dbReference type="ARBA" id="ARBA00022862"/>
    </source>
</evidence>
<dbReference type="Proteomes" id="UP000030185">
    <property type="component" value="Unassembled WGS sequence"/>
</dbReference>
<keyword evidence="8" id="KW-0676">Redox-active center</keyword>
<dbReference type="OrthoDB" id="9812811at2"/>
<dbReference type="FunFam" id="3.40.30.10:FF:000007">
    <property type="entry name" value="Thioredoxin-dependent thiol peroxidase"/>
    <property type="match status" value="1"/>
</dbReference>
<evidence type="ECO:0000256" key="1">
    <source>
        <dbReference type="ARBA" id="ARBA00003330"/>
    </source>
</evidence>
<keyword evidence="13" id="KW-0732">Signal</keyword>
<evidence type="ECO:0000313" key="15">
    <source>
        <dbReference type="EMBL" id="GAL87144.1"/>
    </source>
</evidence>
<dbReference type="InterPro" id="IPR036249">
    <property type="entry name" value="Thioredoxin-like_sf"/>
</dbReference>
<comment type="similarity">
    <text evidence="10">Belongs to the peroxiredoxin family. BCP/PrxQ subfamily.</text>
</comment>
<dbReference type="InterPro" id="IPR000866">
    <property type="entry name" value="AhpC/TSA"/>
</dbReference>
<dbReference type="PANTHER" id="PTHR42801">
    <property type="entry name" value="THIOREDOXIN-DEPENDENT PEROXIDE REDUCTASE"/>
    <property type="match status" value="1"/>
</dbReference>
<comment type="function">
    <text evidence="1">Thiol-specific peroxidase that catalyzes the reduction of hydrogen peroxide and organic hydroperoxides to water and alcohols, respectively. Plays a role in cell protection against oxidative stress by detoxifying peroxides and as sensor of hydrogen peroxide-mediated signaling events.</text>
</comment>
<keyword evidence="7" id="KW-1015">Disulfide bond</keyword>
<evidence type="ECO:0000256" key="2">
    <source>
        <dbReference type="ARBA" id="ARBA00011245"/>
    </source>
</evidence>
<dbReference type="GO" id="GO:0034599">
    <property type="term" value="P:cellular response to oxidative stress"/>
    <property type="evidence" value="ECO:0007669"/>
    <property type="project" value="TreeGrafter"/>
</dbReference>
<dbReference type="GO" id="GO:0008379">
    <property type="term" value="F:thioredoxin peroxidase activity"/>
    <property type="evidence" value="ECO:0007669"/>
    <property type="project" value="TreeGrafter"/>
</dbReference>
<protein>
    <recommendedName>
        <fullName evidence="3">thioredoxin-dependent peroxiredoxin</fullName>
        <ecNumber evidence="3">1.11.1.24</ecNumber>
    </recommendedName>
    <alternativeName>
        <fullName evidence="9">Thioredoxin peroxidase</fullName>
    </alternativeName>
    <alternativeName>
        <fullName evidence="11">Thioredoxin-dependent peroxiredoxin Bcp</fullName>
    </alternativeName>
</protein>
<keyword evidence="16" id="KW-1185">Reference proteome</keyword>
<dbReference type="eggNOG" id="COG1225">
    <property type="taxonomic scope" value="Bacteria"/>
</dbReference>
<gene>
    <name evidence="15" type="ORF">MYP_4374</name>
</gene>
<accession>A0A098LKV9</accession>
<evidence type="ECO:0000256" key="11">
    <source>
        <dbReference type="ARBA" id="ARBA00042639"/>
    </source>
</evidence>
<dbReference type="NCBIfam" id="NF006960">
    <property type="entry name" value="PRK09437.1"/>
    <property type="match status" value="1"/>
</dbReference>
<feature type="domain" description="Thioredoxin" evidence="14">
    <location>
        <begin position="23"/>
        <end position="171"/>
    </location>
</feature>
<dbReference type="Pfam" id="PF00578">
    <property type="entry name" value="AhpC-TSA"/>
    <property type="match status" value="1"/>
</dbReference>
<evidence type="ECO:0000256" key="4">
    <source>
        <dbReference type="ARBA" id="ARBA00022559"/>
    </source>
</evidence>
<comment type="subunit">
    <text evidence="2">Monomer.</text>
</comment>
<dbReference type="EMBL" id="BBLT01000011">
    <property type="protein sequence ID" value="GAL87144.1"/>
    <property type="molecule type" value="Genomic_DNA"/>
</dbReference>
<dbReference type="InterPro" id="IPR013766">
    <property type="entry name" value="Thioredoxin_domain"/>
</dbReference>
<name>A0A098LKV9_9BACT</name>
<dbReference type="PANTHER" id="PTHR42801:SF4">
    <property type="entry name" value="AHPC_TSA FAMILY PROTEIN"/>
    <property type="match status" value="1"/>
</dbReference>
<dbReference type="Gene3D" id="3.40.30.10">
    <property type="entry name" value="Glutaredoxin"/>
    <property type="match status" value="1"/>
</dbReference>
<comment type="caution">
    <text evidence="15">The sequence shown here is derived from an EMBL/GenBank/DDBJ whole genome shotgun (WGS) entry which is preliminary data.</text>
</comment>